<evidence type="ECO:0000259" key="1">
    <source>
        <dbReference type="PROSITE" id="PS51819"/>
    </source>
</evidence>
<dbReference type="Gene3D" id="3.10.180.10">
    <property type="entry name" value="2,3-Dihydroxybiphenyl 1,2-Dioxygenase, domain 1"/>
    <property type="match status" value="2"/>
</dbReference>
<dbReference type="SUPFAM" id="SSF54593">
    <property type="entry name" value="Glyoxalase/Bleomycin resistance protein/Dihydroxybiphenyl dioxygenase"/>
    <property type="match status" value="1"/>
</dbReference>
<dbReference type="EMBL" id="JBHMAS010000077">
    <property type="protein sequence ID" value="MFB9783680.1"/>
    <property type="molecule type" value="Genomic_DNA"/>
</dbReference>
<reference evidence="2 3" key="1">
    <citation type="submission" date="2024-09" db="EMBL/GenBank/DDBJ databases">
        <authorList>
            <person name="Sun Q."/>
            <person name="Mori K."/>
        </authorList>
    </citation>
    <scope>NUCLEOTIDE SEQUENCE [LARGE SCALE GENOMIC DNA]</scope>
    <source>
        <strain evidence="2 3">JCM 11411</strain>
    </source>
</reference>
<organism evidence="2 3">
    <name type="scientific">Rhodococcus baikonurensis</name>
    <dbReference type="NCBI Taxonomy" id="172041"/>
    <lineage>
        <taxon>Bacteria</taxon>
        <taxon>Bacillati</taxon>
        <taxon>Actinomycetota</taxon>
        <taxon>Actinomycetes</taxon>
        <taxon>Mycobacteriales</taxon>
        <taxon>Nocardiaceae</taxon>
        <taxon>Rhodococcus</taxon>
        <taxon>Rhodococcus erythropolis group</taxon>
    </lineage>
</organism>
<gene>
    <name evidence="2" type="ORF">ACFFQ6_28685</name>
</gene>
<keyword evidence="3" id="KW-1185">Reference proteome</keyword>
<dbReference type="InterPro" id="IPR037523">
    <property type="entry name" value="VOC_core"/>
</dbReference>
<sequence length="318" mass="35518">MSDTDKQQFHVTRLYHPSHHVIDLREAEAWFERVFGRQSRSIAEMTRNAPASEGYPTDYSIFTPISDVLFDTIDPKRYVLNGIQQYESVDSPTLKGFGWYVDGIADAYQRLKQLGIGMVGQLGEAAEGDDPPSAPGSPMPIFFTVPEDAGLRYEFLPQIPFPLDHRLSPGWELPPVSEDDPLVIERCSHHTILTDRPDRALRVMVDGLGGTIFHEGRNEVLSATSTYVHLADAVFEYAVPDADTQAYTDWAVNAPNDTYHSITWKVRDLEQVARHLKEQGVGIRTHTSEVVITEPETSLGIPWGFTTALTTGDPRHAG</sequence>
<feature type="domain" description="VOC" evidence="1">
    <location>
        <begin position="186"/>
        <end position="318"/>
    </location>
</feature>
<dbReference type="Proteomes" id="UP001589587">
    <property type="component" value="Unassembled WGS sequence"/>
</dbReference>
<comment type="caution">
    <text evidence="2">The sequence shown here is derived from an EMBL/GenBank/DDBJ whole genome shotgun (WGS) entry which is preliminary data.</text>
</comment>
<dbReference type="PROSITE" id="PS51819">
    <property type="entry name" value="VOC"/>
    <property type="match status" value="1"/>
</dbReference>
<proteinExistence type="predicted"/>
<evidence type="ECO:0000313" key="3">
    <source>
        <dbReference type="Proteomes" id="UP001589587"/>
    </source>
</evidence>
<accession>A0ABV5XMH5</accession>
<protein>
    <recommendedName>
        <fullName evidence="1">VOC domain-containing protein</fullName>
    </recommendedName>
</protein>
<evidence type="ECO:0000313" key="2">
    <source>
        <dbReference type="EMBL" id="MFB9783680.1"/>
    </source>
</evidence>
<dbReference type="InterPro" id="IPR029068">
    <property type="entry name" value="Glyas_Bleomycin-R_OHBP_Dase"/>
</dbReference>
<name>A0ABV5XMH5_9NOCA</name>